<keyword evidence="5 9" id="KW-0436">Ligase</keyword>
<dbReference type="UniPathway" id="UPA00253">
    <property type="reaction ID" value="UER00457"/>
</dbReference>
<evidence type="ECO:0000256" key="5">
    <source>
        <dbReference type="ARBA" id="ARBA00022598"/>
    </source>
</evidence>
<dbReference type="Proteomes" id="UP000033115">
    <property type="component" value="Chromosome"/>
</dbReference>
<dbReference type="EC" id="6.3.4.21" evidence="3 9"/>
<dbReference type="GO" id="GO:0047280">
    <property type="term" value="F:nicotinamide phosphoribosyltransferase activity"/>
    <property type="evidence" value="ECO:0007669"/>
    <property type="project" value="UniProtKB-ARBA"/>
</dbReference>
<dbReference type="InterPro" id="IPR040727">
    <property type="entry name" value="NAPRTase_N"/>
</dbReference>
<dbReference type="Pfam" id="PF17767">
    <property type="entry name" value="NAPRTase_N"/>
    <property type="match status" value="1"/>
</dbReference>
<comment type="PTM">
    <text evidence="9">Transiently phosphorylated on a His residue during the reaction cycle. Phosphorylation strongly increases the affinity for substrates and increases the rate of nicotinate D-ribonucleotide production. Dephosphorylation regenerates the low-affinity form of the enzyme, leading to product release.</text>
</comment>
<evidence type="ECO:0000313" key="12">
    <source>
        <dbReference type="EMBL" id="AKA69575.1"/>
    </source>
</evidence>
<dbReference type="InterPro" id="IPR013785">
    <property type="entry name" value="Aldolase_TIM"/>
</dbReference>
<dbReference type="HOGENOM" id="CLU_025154_2_1_9"/>
<dbReference type="NCBIfam" id="NF009131">
    <property type="entry name" value="PRK12484.1"/>
    <property type="match status" value="1"/>
</dbReference>
<dbReference type="GO" id="GO:0005829">
    <property type="term" value="C:cytosol"/>
    <property type="evidence" value="ECO:0007669"/>
    <property type="project" value="TreeGrafter"/>
</dbReference>
<comment type="similarity">
    <text evidence="2 9">Belongs to the NAPRTase family.</text>
</comment>
<comment type="catalytic activity">
    <reaction evidence="8 9">
        <text>5-phospho-alpha-D-ribose 1-diphosphate + nicotinate + ATP + H2O = nicotinate beta-D-ribonucleotide + ADP + phosphate + diphosphate</text>
        <dbReference type="Rhea" id="RHEA:36163"/>
        <dbReference type="ChEBI" id="CHEBI:15377"/>
        <dbReference type="ChEBI" id="CHEBI:30616"/>
        <dbReference type="ChEBI" id="CHEBI:32544"/>
        <dbReference type="ChEBI" id="CHEBI:33019"/>
        <dbReference type="ChEBI" id="CHEBI:43474"/>
        <dbReference type="ChEBI" id="CHEBI:57502"/>
        <dbReference type="ChEBI" id="CHEBI:58017"/>
        <dbReference type="ChEBI" id="CHEBI:456216"/>
        <dbReference type="EC" id="6.3.4.21"/>
    </reaction>
</comment>
<evidence type="ECO:0000259" key="10">
    <source>
        <dbReference type="Pfam" id="PF17767"/>
    </source>
</evidence>
<dbReference type="NCBIfam" id="NF006695">
    <property type="entry name" value="PRK09243.1-2"/>
    <property type="match status" value="1"/>
</dbReference>
<evidence type="ECO:0000256" key="7">
    <source>
        <dbReference type="ARBA" id="ARBA00022679"/>
    </source>
</evidence>
<organism evidence="12 13">
    <name type="scientific">Clostridium scatologenes</name>
    <dbReference type="NCBI Taxonomy" id="1548"/>
    <lineage>
        <taxon>Bacteria</taxon>
        <taxon>Bacillati</taxon>
        <taxon>Bacillota</taxon>
        <taxon>Clostridia</taxon>
        <taxon>Eubacteriales</taxon>
        <taxon>Clostridiaceae</taxon>
        <taxon>Clostridium</taxon>
    </lineage>
</organism>
<dbReference type="InterPro" id="IPR007229">
    <property type="entry name" value="Nic_PRibTrfase-Fam"/>
</dbReference>
<proteinExistence type="inferred from homology"/>
<dbReference type="Gene3D" id="3.20.20.70">
    <property type="entry name" value="Aldolase class I"/>
    <property type="match status" value="1"/>
</dbReference>
<dbReference type="GO" id="GO:0004516">
    <property type="term" value="F:nicotinate phosphoribosyltransferase activity"/>
    <property type="evidence" value="ECO:0007669"/>
    <property type="project" value="UniProtKB-UniRule"/>
</dbReference>
<dbReference type="EMBL" id="CP009933">
    <property type="protein sequence ID" value="AKA69575.1"/>
    <property type="molecule type" value="Genomic_DNA"/>
</dbReference>
<dbReference type="Gene3D" id="3.20.140.10">
    <property type="entry name" value="nicotinate phosphoribosyltransferase"/>
    <property type="match status" value="1"/>
</dbReference>
<dbReference type="NCBIfam" id="TIGR01513">
    <property type="entry name" value="NAPRTase_put"/>
    <property type="match status" value="1"/>
</dbReference>
<dbReference type="FunFam" id="3.20.20.70:FF:000076">
    <property type="entry name" value="Nicotinate phosphoribosyltransferase"/>
    <property type="match status" value="1"/>
</dbReference>
<dbReference type="InterPro" id="IPR006405">
    <property type="entry name" value="Nic_PRibTrfase_pncB"/>
</dbReference>
<dbReference type="KEGG" id="csq:CSCA_2450"/>
<keyword evidence="6 9" id="KW-0662">Pyridine nucleotide biosynthesis</keyword>
<feature type="domain" description="Nicotinate phosphoribosyltransferase N-terminal" evidence="10">
    <location>
        <begin position="17"/>
        <end position="141"/>
    </location>
</feature>
<evidence type="ECO:0000256" key="2">
    <source>
        <dbReference type="ARBA" id="ARBA00010897"/>
    </source>
</evidence>
<evidence type="ECO:0000313" key="13">
    <source>
        <dbReference type="Proteomes" id="UP000033115"/>
    </source>
</evidence>
<dbReference type="Pfam" id="PF17956">
    <property type="entry name" value="NAPRTase_C"/>
    <property type="match status" value="1"/>
</dbReference>
<evidence type="ECO:0000256" key="9">
    <source>
        <dbReference type="RuleBase" id="RU365100"/>
    </source>
</evidence>
<feature type="domain" description="Nicotinate phosphoribosyltransferase C-terminal" evidence="11">
    <location>
        <begin position="371"/>
        <end position="480"/>
    </location>
</feature>
<accession>A0A0E3M9I6</accession>
<dbReference type="PIRSF" id="PIRSF000484">
    <property type="entry name" value="NAPRT"/>
    <property type="match status" value="1"/>
</dbReference>
<keyword evidence="7 9" id="KW-0808">Transferase</keyword>
<evidence type="ECO:0000256" key="8">
    <source>
        <dbReference type="ARBA" id="ARBA00048668"/>
    </source>
</evidence>
<dbReference type="RefSeq" id="WP_029162881.1">
    <property type="nucleotide sequence ID" value="NZ_CP009933.1"/>
</dbReference>
<comment type="pathway">
    <text evidence="1 9">Cofactor biosynthesis; NAD(+) biosynthesis; nicotinate D-ribonucleotide from nicotinate: step 1/1.</text>
</comment>
<evidence type="ECO:0000256" key="6">
    <source>
        <dbReference type="ARBA" id="ARBA00022642"/>
    </source>
</evidence>
<gene>
    <name evidence="12" type="ORF">CSCA_2450</name>
</gene>
<sequence length="494" mass="56317">MEYTKNFNIRTGRNLTMLVDFYELTMGNGYLHSDMGERIAYFDMFFRRVPDGGGYCIMAGVQQVIEYLSNLKFSEDDIEYLRNKNSFSEEFLNYLKNFKFSCDVWAIPEGNPVFPNEPLVTVKGPAIQAQFVETMILLTINHQTLIATKANRICRAAGNRPVMEFGSRRAQGYDGAIYGARAAVIGGCSSTACTISEEMFGIPAVGTMAHSWIQLFPTEYEAFKAWADVYPDNCVLLIDTYNVLKSGLPNAIKVFNEILLPKGFRPKGIRIDSGDITYLTKKCREILDESGFSDVQIVISNSLDEFIISDVLSQGACIDSLGVGERLITARSEPVFGGVYKLSAIEDPVGNIVPKIKISENEEKITNPGFKNIYRIYDKKDNKAIADLITLRDEELNLNEPIEIFDPVFTWKKKKIKDYYIKELMVKIFDKGIPVYENPSVMDIKKVVEEETSKMWPEVLRFENPHTYYVDLSKKLWDLKQDLLHKYSNTYEEE</sequence>
<protein>
    <recommendedName>
        <fullName evidence="3 9">Nicotinate phosphoribosyltransferase</fullName>
        <ecNumber evidence="3 9">6.3.4.21</ecNumber>
    </recommendedName>
</protein>
<dbReference type="SUPFAM" id="SSF51690">
    <property type="entry name" value="Nicotinate/Quinolinate PRTase C-terminal domain-like"/>
    <property type="match status" value="1"/>
</dbReference>
<dbReference type="AlphaFoldDB" id="A0A0E3M9I6"/>
<evidence type="ECO:0000259" key="11">
    <source>
        <dbReference type="Pfam" id="PF17956"/>
    </source>
</evidence>
<evidence type="ECO:0000256" key="1">
    <source>
        <dbReference type="ARBA" id="ARBA00004952"/>
    </source>
</evidence>
<dbReference type="CDD" id="cd01570">
    <property type="entry name" value="NAPRTase_A"/>
    <property type="match status" value="1"/>
</dbReference>
<keyword evidence="13" id="KW-1185">Reference proteome</keyword>
<reference evidence="12 13" key="1">
    <citation type="journal article" date="2015" name="J. Biotechnol.">
        <title>Complete genome sequence of a malodorant-producing acetogen, Clostridium scatologenes ATCC 25775(T).</title>
        <authorList>
            <person name="Zhu Z."/>
            <person name="Guo T."/>
            <person name="Zheng H."/>
            <person name="Song T."/>
            <person name="Ouyang P."/>
            <person name="Xie J."/>
        </authorList>
    </citation>
    <scope>NUCLEOTIDE SEQUENCE [LARGE SCALE GENOMIC DNA]</scope>
    <source>
        <strain evidence="12 13">ATCC 25775</strain>
    </source>
</reference>
<evidence type="ECO:0000256" key="3">
    <source>
        <dbReference type="ARBA" id="ARBA00013236"/>
    </source>
</evidence>
<dbReference type="SUPFAM" id="SSF54675">
    <property type="entry name" value="Nicotinate/Quinolinate PRTase N-terminal domain-like"/>
    <property type="match status" value="1"/>
</dbReference>
<comment type="function">
    <text evidence="9">Catalyzes the first step in the biosynthesis of NAD from nicotinic acid, the ATP-dependent synthesis of beta-nicotinate D-ribonucleotide from nicotinate and 5-phospho-D-ribose 1-phosphate.</text>
</comment>
<dbReference type="PANTHER" id="PTHR11098">
    <property type="entry name" value="NICOTINATE PHOSPHORIBOSYLTRANSFERASE"/>
    <property type="match status" value="1"/>
</dbReference>
<dbReference type="GO" id="GO:0034355">
    <property type="term" value="P:NAD+ biosynthetic process via the salvage pathway"/>
    <property type="evidence" value="ECO:0007669"/>
    <property type="project" value="UniProtKB-ARBA"/>
</dbReference>
<dbReference type="PANTHER" id="PTHR11098:SF1">
    <property type="entry name" value="NICOTINATE PHOSPHORIBOSYLTRANSFERASE"/>
    <property type="match status" value="1"/>
</dbReference>
<name>A0A0E3M9I6_CLOSL</name>
<evidence type="ECO:0000256" key="4">
    <source>
        <dbReference type="ARBA" id="ARBA00022553"/>
    </source>
</evidence>
<keyword evidence="4" id="KW-0597">Phosphoprotein</keyword>
<dbReference type="InterPro" id="IPR036068">
    <property type="entry name" value="Nicotinate_pribotase-like_C"/>
</dbReference>
<dbReference type="STRING" id="1548.CSCA_2450"/>
<dbReference type="InterPro" id="IPR041619">
    <property type="entry name" value="NAPRTase_C"/>
</dbReference>